<keyword evidence="3" id="KW-1185">Reference proteome</keyword>
<proteinExistence type="predicted"/>
<dbReference type="EMBL" id="JAUSTW010000008">
    <property type="protein sequence ID" value="MDQ0201165.1"/>
    <property type="molecule type" value="Genomic_DNA"/>
</dbReference>
<keyword evidence="1" id="KW-0812">Transmembrane</keyword>
<name>A0ABT9Y0X4_9BACI</name>
<dbReference type="RefSeq" id="WP_307412234.1">
    <property type="nucleotide sequence ID" value="NZ_JAUSTW010000008.1"/>
</dbReference>
<organism evidence="2 3">
    <name type="scientific">Neobacillus ginsengisoli</name>
    <dbReference type="NCBI Taxonomy" id="904295"/>
    <lineage>
        <taxon>Bacteria</taxon>
        <taxon>Bacillati</taxon>
        <taxon>Bacillota</taxon>
        <taxon>Bacilli</taxon>
        <taxon>Bacillales</taxon>
        <taxon>Bacillaceae</taxon>
        <taxon>Neobacillus</taxon>
    </lineage>
</organism>
<feature type="transmembrane region" description="Helical" evidence="1">
    <location>
        <begin position="42"/>
        <end position="67"/>
    </location>
</feature>
<comment type="caution">
    <text evidence="2">The sequence shown here is derived from an EMBL/GenBank/DDBJ whole genome shotgun (WGS) entry which is preliminary data.</text>
</comment>
<keyword evidence="1" id="KW-1133">Transmembrane helix</keyword>
<evidence type="ECO:0000256" key="1">
    <source>
        <dbReference type="SAM" id="Phobius"/>
    </source>
</evidence>
<sequence>MGLITFAILAVLIGMRHGMDGDHVAAIADMVGSEQQKRKQVFLGAMQLILFVIGLLISTVCITFCLSWGFLKARLKRQLYLVLGSITGMYSLGLGVSMLVEFWKGSV</sequence>
<feature type="transmembrane region" description="Helical" evidence="1">
    <location>
        <begin position="79"/>
        <end position="100"/>
    </location>
</feature>
<protein>
    <submittedName>
        <fullName evidence="2">High-affinity nickel permease</fullName>
    </submittedName>
</protein>
<evidence type="ECO:0000313" key="3">
    <source>
        <dbReference type="Proteomes" id="UP001224122"/>
    </source>
</evidence>
<evidence type="ECO:0000313" key="2">
    <source>
        <dbReference type="EMBL" id="MDQ0201165.1"/>
    </source>
</evidence>
<reference evidence="2 3" key="1">
    <citation type="submission" date="2023-07" db="EMBL/GenBank/DDBJ databases">
        <title>Genomic Encyclopedia of Type Strains, Phase IV (KMG-IV): sequencing the most valuable type-strain genomes for metagenomic binning, comparative biology and taxonomic classification.</title>
        <authorList>
            <person name="Goeker M."/>
        </authorList>
    </citation>
    <scope>NUCLEOTIDE SEQUENCE [LARGE SCALE GENOMIC DNA]</scope>
    <source>
        <strain evidence="2 3">DSM 27594</strain>
    </source>
</reference>
<accession>A0ABT9Y0X4</accession>
<dbReference type="Proteomes" id="UP001224122">
    <property type="component" value="Unassembled WGS sequence"/>
</dbReference>
<gene>
    <name evidence="2" type="ORF">J2S10_004371</name>
</gene>
<keyword evidence="1" id="KW-0472">Membrane</keyword>